<protein>
    <recommendedName>
        <fullName evidence="4">General secretion pathway protein GspM</fullName>
    </recommendedName>
</protein>
<reference evidence="2" key="1">
    <citation type="submission" date="2020-01" db="EMBL/GenBank/DDBJ databases">
        <authorList>
            <person name="Chen W.-M."/>
        </authorList>
    </citation>
    <scope>NUCLEOTIDE SEQUENCE</scope>
    <source>
        <strain evidence="2">CYK-10</strain>
    </source>
</reference>
<evidence type="ECO:0000313" key="2">
    <source>
        <dbReference type="EMBL" id="NBZ90076.1"/>
    </source>
</evidence>
<dbReference type="EMBL" id="JAABNR010000049">
    <property type="protein sequence ID" value="NBZ90076.1"/>
    <property type="molecule type" value="Genomic_DNA"/>
</dbReference>
<keyword evidence="1" id="KW-1133">Transmembrane helix</keyword>
<dbReference type="RefSeq" id="WP_168776856.1">
    <property type="nucleotide sequence ID" value="NZ_JAABNR010000049.1"/>
</dbReference>
<keyword evidence="1" id="KW-0812">Transmembrane</keyword>
<dbReference type="Proteomes" id="UP001193501">
    <property type="component" value="Unassembled WGS sequence"/>
</dbReference>
<sequence>MKTDLLRQVAGVFLLGTMTWVIFVSITGWSHARYEAQLEDLTVSRASLVALVQRMSELPEDLAKGRSIPETLLWPGSDQGSDLQREIVDLANETGITLTSYGGSVGPTDLEIPTVAFEIEAQSDYSALTRFLAGLERLQPRVSVGSLWLNRLQPSPERPDSARVTLRLAVWGFLALQDGAP</sequence>
<keyword evidence="3" id="KW-1185">Reference proteome</keyword>
<name>A0AAE4YCE4_9RHOB</name>
<gene>
    <name evidence="2" type="ORF">GV832_21060</name>
</gene>
<evidence type="ECO:0008006" key="4">
    <source>
        <dbReference type="Google" id="ProtNLM"/>
    </source>
</evidence>
<evidence type="ECO:0000313" key="3">
    <source>
        <dbReference type="Proteomes" id="UP001193501"/>
    </source>
</evidence>
<feature type="transmembrane region" description="Helical" evidence="1">
    <location>
        <begin position="12"/>
        <end position="32"/>
    </location>
</feature>
<dbReference type="AlphaFoldDB" id="A0AAE4YCE4"/>
<evidence type="ECO:0000256" key="1">
    <source>
        <dbReference type="SAM" id="Phobius"/>
    </source>
</evidence>
<keyword evidence="1" id="KW-0472">Membrane</keyword>
<comment type="caution">
    <text evidence="2">The sequence shown here is derived from an EMBL/GenBank/DDBJ whole genome shotgun (WGS) entry which is preliminary data.</text>
</comment>
<dbReference type="InterPro" id="IPR034756">
    <property type="entry name" value="T2SSM_b"/>
</dbReference>
<dbReference type="InterPro" id="IPR014717">
    <property type="entry name" value="Transl_elong_EF1B/ribsomal_bS6"/>
</dbReference>
<dbReference type="Gene3D" id="3.30.70.60">
    <property type="match status" value="1"/>
</dbReference>
<accession>A0AAE4YCE4</accession>
<proteinExistence type="predicted"/>
<organism evidence="2 3">
    <name type="scientific">Stagnihabitans tardus</name>
    <dbReference type="NCBI Taxonomy" id="2699202"/>
    <lineage>
        <taxon>Bacteria</taxon>
        <taxon>Pseudomonadati</taxon>
        <taxon>Pseudomonadota</taxon>
        <taxon>Alphaproteobacteria</taxon>
        <taxon>Rhodobacterales</taxon>
        <taxon>Paracoccaceae</taxon>
        <taxon>Stagnihabitans</taxon>
    </lineage>
</organism>
<dbReference type="Pfam" id="PF10741">
    <property type="entry name" value="T2SSM_b"/>
    <property type="match status" value="1"/>
</dbReference>